<name>A0A9D1Q1B6_9FIRM</name>
<dbReference type="EMBL" id="DXHS01000083">
    <property type="protein sequence ID" value="HIW02760.1"/>
    <property type="molecule type" value="Genomic_DNA"/>
</dbReference>
<dbReference type="GO" id="GO:0000287">
    <property type="term" value="F:magnesium ion binding"/>
    <property type="evidence" value="ECO:0007669"/>
    <property type="project" value="TreeGrafter"/>
</dbReference>
<dbReference type="SUPFAM" id="SSF56784">
    <property type="entry name" value="HAD-like"/>
    <property type="match status" value="1"/>
</dbReference>
<dbReference type="NCBIfam" id="TIGR01484">
    <property type="entry name" value="HAD-SF-IIB"/>
    <property type="match status" value="1"/>
</dbReference>
<organism evidence="1 2">
    <name type="scientific">Candidatus Protoclostridium stercorigallinarum</name>
    <dbReference type="NCBI Taxonomy" id="2838741"/>
    <lineage>
        <taxon>Bacteria</taxon>
        <taxon>Bacillati</taxon>
        <taxon>Bacillota</taxon>
        <taxon>Clostridia</taxon>
        <taxon>Candidatus Protoclostridium</taxon>
    </lineage>
</organism>
<proteinExistence type="predicted"/>
<dbReference type="AlphaFoldDB" id="A0A9D1Q1B6"/>
<dbReference type="InterPro" id="IPR036412">
    <property type="entry name" value="HAD-like_sf"/>
</dbReference>
<evidence type="ECO:0000313" key="2">
    <source>
        <dbReference type="Proteomes" id="UP000823990"/>
    </source>
</evidence>
<evidence type="ECO:0000313" key="1">
    <source>
        <dbReference type="EMBL" id="HIW02760.1"/>
    </source>
</evidence>
<dbReference type="PANTHER" id="PTHR10000:SF53">
    <property type="entry name" value="5-AMINO-6-(5-PHOSPHO-D-RIBITYLAMINO)URACIL PHOSPHATASE YBJI-RELATED"/>
    <property type="match status" value="1"/>
</dbReference>
<dbReference type="GO" id="GO:0016791">
    <property type="term" value="F:phosphatase activity"/>
    <property type="evidence" value="ECO:0007669"/>
    <property type="project" value="TreeGrafter"/>
</dbReference>
<reference evidence="1" key="2">
    <citation type="submission" date="2021-04" db="EMBL/GenBank/DDBJ databases">
        <authorList>
            <person name="Gilroy R."/>
        </authorList>
    </citation>
    <scope>NUCLEOTIDE SEQUENCE</scope>
    <source>
        <strain evidence="1">12435</strain>
    </source>
</reference>
<reference evidence="1" key="1">
    <citation type="journal article" date="2021" name="PeerJ">
        <title>Extensive microbial diversity within the chicken gut microbiome revealed by metagenomics and culture.</title>
        <authorList>
            <person name="Gilroy R."/>
            <person name="Ravi A."/>
            <person name="Getino M."/>
            <person name="Pursley I."/>
            <person name="Horton D.L."/>
            <person name="Alikhan N.F."/>
            <person name="Baker D."/>
            <person name="Gharbi K."/>
            <person name="Hall N."/>
            <person name="Watson M."/>
            <person name="Adriaenssens E.M."/>
            <person name="Foster-Nyarko E."/>
            <person name="Jarju S."/>
            <person name="Secka A."/>
            <person name="Antonio M."/>
            <person name="Oren A."/>
            <person name="Chaudhuri R.R."/>
            <person name="La Ragione R."/>
            <person name="Hildebrand F."/>
            <person name="Pallen M.J."/>
        </authorList>
    </citation>
    <scope>NUCLEOTIDE SEQUENCE</scope>
    <source>
        <strain evidence="1">12435</strain>
    </source>
</reference>
<sequence length="258" mass="27884">MIKLIAFDLDGTLLHTDKSLPADFFPVAAELTARGVTFVAASGRQYDNIYETLSPLSKDMYIISENGAINGRGDTISDCRRMTAESIAETLAEVRGIGGAHAVCCCAREGVYSSEEPTFVREMSRYYLRRRKTDDRGAESAPACKVAIYCYGRAAEFYEKFTAPAGTEKVISGVDWVDIAPAGVNKGAALAEVLGITGARPEECLAFGDNFNDREMLELCGSRFTVANAPGGMKELFPVIGSNDEDAVTVKIKEIFGI</sequence>
<dbReference type="Proteomes" id="UP000823990">
    <property type="component" value="Unassembled WGS sequence"/>
</dbReference>
<keyword evidence="1" id="KW-0378">Hydrolase</keyword>
<dbReference type="Gene3D" id="3.30.1240.10">
    <property type="match status" value="1"/>
</dbReference>
<protein>
    <submittedName>
        <fullName evidence="1">Cof-type HAD-IIB family hydrolase</fullName>
    </submittedName>
</protein>
<dbReference type="Pfam" id="PF08282">
    <property type="entry name" value="Hydrolase_3"/>
    <property type="match status" value="1"/>
</dbReference>
<dbReference type="GO" id="GO:0005829">
    <property type="term" value="C:cytosol"/>
    <property type="evidence" value="ECO:0007669"/>
    <property type="project" value="TreeGrafter"/>
</dbReference>
<dbReference type="InterPro" id="IPR006379">
    <property type="entry name" value="HAD-SF_hydro_IIB"/>
</dbReference>
<dbReference type="PANTHER" id="PTHR10000">
    <property type="entry name" value="PHOSPHOSERINE PHOSPHATASE"/>
    <property type="match status" value="1"/>
</dbReference>
<comment type="caution">
    <text evidence="1">The sequence shown here is derived from an EMBL/GenBank/DDBJ whole genome shotgun (WGS) entry which is preliminary data.</text>
</comment>
<accession>A0A9D1Q1B6</accession>
<gene>
    <name evidence="1" type="ORF">H9892_05410</name>
</gene>
<dbReference type="InterPro" id="IPR023214">
    <property type="entry name" value="HAD_sf"/>
</dbReference>
<dbReference type="Gene3D" id="3.40.50.1000">
    <property type="entry name" value="HAD superfamily/HAD-like"/>
    <property type="match status" value="1"/>
</dbReference>